<evidence type="ECO:0000256" key="11">
    <source>
        <dbReference type="ARBA" id="ARBA00022840"/>
    </source>
</evidence>
<keyword evidence="20" id="KW-1185">Reference proteome</keyword>
<dbReference type="CDD" id="cd20851">
    <property type="entry name" value="C1_DGK_typeI_like_rpt2"/>
    <property type="match status" value="1"/>
</dbReference>
<evidence type="ECO:0000256" key="12">
    <source>
        <dbReference type="ARBA" id="ARBA00023223"/>
    </source>
</evidence>
<feature type="region of interest" description="Disordered" evidence="15">
    <location>
        <begin position="746"/>
        <end position="770"/>
    </location>
</feature>
<keyword evidence="9" id="KW-0862">Zinc</keyword>
<evidence type="ECO:0000256" key="2">
    <source>
        <dbReference type="ARBA" id="ARBA00009280"/>
    </source>
</evidence>
<dbReference type="Proteomes" id="UP000594262">
    <property type="component" value="Unplaced"/>
</dbReference>
<evidence type="ECO:0000259" key="16">
    <source>
        <dbReference type="PROSITE" id="PS50081"/>
    </source>
</evidence>
<evidence type="ECO:0000256" key="10">
    <source>
        <dbReference type="ARBA" id="ARBA00022837"/>
    </source>
</evidence>
<keyword evidence="8 14" id="KW-0418">Kinase</keyword>
<dbReference type="PROSITE" id="PS50081">
    <property type="entry name" value="ZF_DAG_PE_2"/>
    <property type="match status" value="2"/>
</dbReference>
<evidence type="ECO:0000256" key="5">
    <source>
        <dbReference type="ARBA" id="ARBA00022737"/>
    </source>
</evidence>
<dbReference type="Gene3D" id="1.10.238.10">
    <property type="entry name" value="EF-hand"/>
    <property type="match status" value="1"/>
</dbReference>
<comment type="similarity">
    <text evidence="2 14">Belongs to the eukaryotic diacylglycerol kinase family.</text>
</comment>
<dbReference type="GO" id="GO:0008218">
    <property type="term" value="P:bioluminescence"/>
    <property type="evidence" value="ECO:0007669"/>
    <property type="project" value="UniProtKB-KW"/>
</dbReference>
<dbReference type="GO" id="GO:0007200">
    <property type="term" value="P:phospholipase C-activating G protein-coupled receptor signaling pathway"/>
    <property type="evidence" value="ECO:0007669"/>
    <property type="project" value="InterPro"/>
</dbReference>
<dbReference type="OrthoDB" id="242257at2759"/>
<comment type="catalytic activity">
    <reaction evidence="14">
        <text>a 1,2-diacyl-sn-glycerol + ATP = a 1,2-diacyl-sn-glycero-3-phosphate + ADP + H(+)</text>
        <dbReference type="Rhea" id="RHEA:10272"/>
        <dbReference type="ChEBI" id="CHEBI:15378"/>
        <dbReference type="ChEBI" id="CHEBI:17815"/>
        <dbReference type="ChEBI" id="CHEBI:30616"/>
        <dbReference type="ChEBI" id="CHEBI:58608"/>
        <dbReference type="ChEBI" id="CHEBI:456216"/>
        <dbReference type="EC" id="2.7.1.107"/>
    </reaction>
</comment>
<organism evidence="19 20">
    <name type="scientific">Clytia hemisphaerica</name>
    <dbReference type="NCBI Taxonomy" id="252671"/>
    <lineage>
        <taxon>Eukaryota</taxon>
        <taxon>Metazoa</taxon>
        <taxon>Cnidaria</taxon>
        <taxon>Hydrozoa</taxon>
        <taxon>Hydroidolina</taxon>
        <taxon>Leptothecata</taxon>
        <taxon>Obeliida</taxon>
        <taxon>Clytiidae</taxon>
        <taxon>Clytia</taxon>
    </lineage>
</organism>
<evidence type="ECO:0000256" key="13">
    <source>
        <dbReference type="ARBA" id="ARBA00023262"/>
    </source>
</evidence>
<keyword evidence="13" id="KW-0599">Photoprotein</keyword>
<dbReference type="Pfam" id="PF00609">
    <property type="entry name" value="DAGK_acc"/>
    <property type="match status" value="1"/>
</dbReference>
<evidence type="ECO:0000256" key="6">
    <source>
        <dbReference type="ARBA" id="ARBA00022741"/>
    </source>
</evidence>
<accession>A0A7M5ULC5</accession>
<evidence type="ECO:0000256" key="1">
    <source>
        <dbReference type="ARBA" id="ARBA00007828"/>
    </source>
</evidence>
<dbReference type="SMART" id="SM00054">
    <property type="entry name" value="EFh"/>
    <property type="match status" value="2"/>
</dbReference>
<keyword evidence="3 14" id="KW-0808">Transferase</keyword>
<proteinExistence type="inferred from homology"/>
<dbReference type="InterPro" id="IPR029477">
    <property type="entry name" value="DAG_kinase_typeI_N"/>
</dbReference>
<evidence type="ECO:0000256" key="4">
    <source>
        <dbReference type="ARBA" id="ARBA00022723"/>
    </source>
</evidence>
<comment type="similarity">
    <text evidence="1">Belongs to the aequorin family.</text>
</comment>
<feature type="domain" description="Phorbol-ester/DAG-type" evidence="16">
    <location>
        <begin position="338"/>
        <end position="389"/>
    </location>
</feature>
<dbReference type="Gene3D" id="3.30.60.20">
    <property type="match status" value="2"/>
</dbReference>
<dbReference type="Pfam" id="PF00781">
    <property type="entry name" value="DAGK_cat"/>
    <property type="match status" value="1"/>
</dbReference>
<dbReference type="SUPFAM" id="SSF111331">
    <property type="entry name" value="NAD kinase/diacylglycerol kinase-like"/>
    <property type="match status" value="1"/>
</dbReference>
<dbReference type="GO" id="GO:0005509">
    <property type="term" value="F:calcium ion binding"/>
    <property type="evidence" value="ECO:0007669"/>
    <property type="project" value="InterPro"/>
</dbReference>
<dbReference type="InterPro" id="IPR046349">
    <property type="entry name" value="C1-like_sf"/>
</dbReference>
<dbReference type="Gene3D" id="3.40.50.10330">
    <property type="entry name" value="Probable inorganic polyphosphate/atp-NAD kinase, domain 1"/>
    <property type="match status" value="1"/>
</dbReference>
<keyword evidence="5" id="KW-0677">Repeat</keyword>
<dbReference type="FunFam" id="2.60.200.40:FF:000012">
    <property type="entry name" value="Diacylglycerol kinase"/>
    <property type="match status" value="1"/>
</dbReference>
<dbReference type="SMART" id="SM00046">
    <property type="entry name" value="DAGKc"/>
    <property type="match status" value="1"/>
</dbReference>
<dbReference type="SMART" id="SM00109">
    <property type="entry name" value="C1"/>
    <property type="match status" value="2"/>
</dbReference>
<evidence type="ECO:0000256" key="15">
    <source>
        <dbReference type="SAM" id="MobiDB-lite"/>
    </source>
</evidence>
<dbReference type="InterPro" id="IPR018247">
    <property type="entry name" value="EF_Hand_1_Ca_BS"/>
</dbReference>
<dbReference type="GO" id="GO:0004143">
    <property type="term" value="F:ATP-dependent diacylglycerol kinase activity"/>
    <property type="evidence" value="ECO:0007669"/>
    <property type="project" value="UniProtKB-EC"/>
</dbReference>
<dbReference type="SUPFAM" id="SSF57889">
    <property type="entry name" value="Cysteine-rich domain"/>
    <property type="match status" value="2"/>
</dbReference>
<feature type="domain" description="DAGKc" evidence="17">
    <location>
        <begin position="502"/>
        <end position="637"/>
    </location>
</feature>
<keyword evidence="11 14" id="KW-0067">ATP-binding</keyword>
<dbReference type="InterPro" id="IPR001206">
    <property type="entry name" value="Diacylglycerol_kinase_cat_dom"/>
</dbReference>
<sequence>MAAAGIWDRLHPDEFTKLQEYTKYSKRRLKDVLQEFREGYHEGYDPEQPMGYDGFKLFMSVYLGQSVSEELMQTLFWTFHKKVPRGDAKSPDLPNTILRKILVENGNVSQESLDQLNESSLSRIAKGARRATVVATATVVAGIKQNGETTELESIKEDKENSRLSSSLNITSTRTKCCNDTLTPGDIPRRAISEAELSRIDKTNDEMLTPITKRRLFLDTMTHLPMIEIKEIACYLSLLEGGDVKDKLEFVFRVYDSDNNDYLDGEELESIVSQMLRVAEYLGWDTTALKPILTDMLADMDYDSDGQISLEEWVKGGMNNIPFLVLMGMEIKVDEEGKHQWAMKHFKTQAFCNICHGVLAGFGRKQGLQCIFCRFTCHERCVQRSPNSCISTYTQNKTKRKVTEMDHHWVEGNCPGKCTKCNKTIKNNCLTGLHCVWCSAQVHNRCVTNMPVMCSLGPHKVHILPPICITPASKEKAEKVVKDKKNSVISYDGIPMQITPLPDTKPLIAFINPKSGGRQGARLLNKFRYLLNPRQVFNLAEGGPFPGLKFFAQVPDFRVLCCGGDGTAGWILATIDRLTSLKQRPPMAILPLGTGNDLARCLGWGGGYEGGSLDKVLQKVLKSSVVMMDRWQIDCDNFEKTSIEGDIMPQNIMNNYFSIGVDAAIALKFHLQREKNPEKFNSRFKNKLRYFQAGTSEQLAATCTKLSNFLEIICDGKKLELPSLEGIAILNIPSIYGGANIWGEPEKKRKRRKKSSGSSGDEPESLGSVSQDISDRKLEVVGLENSLYVGQIIAGVRQHGLRLAQCSTVVIKIMKTMPMQIDGEPWMQAPAQITINHKNQSPMCVAPRNEKRGWFRF</sequence>
<dbReference type="SMART" id="SM00045">
    <property type="entry name" value="DAGKa"/>
    <property type="match status" value="1"/>
</dbReference>
<keyword evidence="10" id="KW-0106">Calcium</keyword>
<evidence type="ECO:0000256" key="3">
    <source>
        <dbReference type="ARBA" id="ARBA00022679"/>
    </source>
</evidence>
<dbReference type="SUPFAM" id="SSF47473">
    <property type="entry name" value="EF-hand"/>
    <property type="match status" value="2"/>
</dbReference>
<keyword evidence="4" id="KW-0479">Metal-binding</keyword>
<dbReference type="FunFam" id="1.10.238.10:FF:000017">
    <property type="entry name" value="Diacylglycerol kinase"/>
    <property type="match status" value="1"/>
</dbReference>
<dbReference type="GeneID" id="136807108"/>
<dbReference type="Gene3D" id="2.60.200.40">
    <property type="match status" value="1"/>
</dbReference>
<dbReference type="GO" id="GO:0005524">
    <property type="term" value="F:ATP binding"/>
    <property type="evidence" value="ECO:0007669"/>
    <property type="project" value="UniProtKB-KW"/>
</dbReference>
<dbReference type="Gene3D" id="1.10.238.110">
    <property type="entry name" value="Diacylglycerol kinase alpha"/>
    <property type="match status" value="2"/>
</dbReference>
<reference evidence="19" key="1">
    <citation type="submission" date="2021-01" db="UniProtKB">
        <authorList>
            <consortium name="EnsemblMetazoa"/>
        </authorList>
    </citation>
    <scope>IDENTIFICATION</scope>
</reference>
<name>A0A7M5ULC5_9CNID</name>
<evidence type="ECO:0000256" key="7">
    <source>
        <dbReference type="ARBA" id="ARBA00022771"/>
    </source>
</evidence>
<dbReference type="Pfam" id="PF13499">
    <property type="entry name" value="EF-hand_7"/>
    <property type="match status" value="1"/>
</dbReference>
<keyword evidence="7" id="KW-0863">Zinc-finger</keyword>
<dbReference type="InterPro" id="IPR002219">
    <property type="entry name" value="PKC_DAG/PE"/>
</dbReference>
<feature type="domain" description="Phorbol-ester/DAG-type" evidence="16">
    <location>
        <begin position="406"/>
        <end position="454"/>
    </location>
</feature>
<dbReference type="InterPro" id="IPR017438">
    <property type="entry name" value="ATP-NAD_kinase_N"/>
</dbReference>
<dbReference type="InterPro" id="IPR016064">
    <property type="entry name" value="NAD/diacylglycerol_kinase_sf"/>
</dbReference>
<dbReference type="InterPro" id="IPR002048">
    <property type="entry name" value="EF_hand_dom"/>
</dbReference>
<dbReference type="PANTHER" id="PTHR11255">
    <property type="entry name" value="DIACYLGLYCEROL KINASE"/>
    <property type="match status" value="1"/>
</dbReference>
<dbReference type="Pfam" id="PF00130">
    <property type="entry name" value="C1_1"/>
    <property type="match status" value="2"/>
</dbReference>
<dbReference type="PROSITE" id="PS50222">
    <property type="entry name" value="EF_HAND_2"/>
    <property type="match status" value="1"/>
</dbReference>
<dbReference type="InterPro" id="IPR037607">
    <property type="entry name" value="DGK"/>
</dbReference>
<dbReference type="InterPro" id="IPR011992">
    <property type="entry name" value="EF-hand-dom_pair"/>
</dbReference>
<dbReference type="EC" id="2.7.1.107" evidence="14"/>
<dbReference type="EnsemblMetazoa" id="CLYHEMT001187.1">
    <property type="protein sequence ID" value="CLYHEMP001187.1"/>
    <property type="gene ID" value="CLYHEMG001187"/>
</dbReference>
<dbReference type="PROSITE" id="PS50146">
    <property type="entry name" value="DAGK"/>
    <property type="match status" value="1"/>
</dbReference>
<dbReference type="GO" id="GO:0008270">
    <property type="term" value="F:zinc ion binding"/>
    <property type="evidence" value="ECO:0007669"/>
    <property type="project" value="UniProtKB-KW"/>
</dbReference>
<dbReference type="RefSeq" id="XP_066919775.1">
    <property type="nucleotide sequence ID" value="XM_067063674.1"/>
</dbReference>
<evidence type="ECO:0000259" key="18">
    <source>
        <dbReference type="PROSITE" id="PS50222"/>
    </source>
</evidence>
<dbReference type="PROSITE" id="PS00018">
    <property type="entry name" value="EF_HAND_1"/>
    <property type="match status" value="2"/>
</dbReference>
<keyword evidence="12" id="KW-0455">Luminescence</keyword>
<dbReference type="CDD" id="cd20799">
    <property type="entry name" value="C1_DGK_typeI_rpt1"/>
    <property type="match status" value="1"/>
</dbReference>
<dbReference type="PROSITE" id="PS00479">
    <property type="entry name" value="ZF_DAG_PE_1"/>
    <property type="match status" value="2"/>
</dbReference>
<keyword evidence="6 14" id="KW-0547">Nucleotide-binding</keyword>
<feature type="domain" description="EF-hand" evidence="18">
    <location>
        <begin position="243"/>
        <end position="278"/>
    </location>
</feature>
<evidence type="ECO:0000256" key="9">
    <source>
        <dbReference type="ARBA" id="ARBA00022833"/>
    </source>
</evidence>
<dbReference type="AlphaFoldDB" id="A0A7M5ULC5"/>
<protein>
    <recommendedName>
        <fullName evidence="14">Diacylglycerol kinase</fullName>
        <shortName evidence="14">DAG kinase</shortName>
        <ecNumber evidence="14">2.7.1.107</ecNumber>
    </recommendedName>
</protein>
<dbReference type="InterPro" id="IPR000756">
    <property type="entry name" value="Diacylglycerol_kin_accessory"/>
</dbReference>
<evidence type="ECO:0000259" key="17">
    <source>
        <dbReference type="PROSITE" id="PS50146"/>
    </source>
</evidence>
<dbReference type="Pfam" id="PF14513">
    <property type="entry name" value="DAG_kinase_N"/>
    <property type="match status" value="1"/>
</dbReference>
<evidence type="ECO:0000313" key="20">
    <source>
        <dbReference type="Proteomes" id="UP000594262"/>
    </source>
</evidence>
<evidence type="ECO:0000313" key="19">
    <source>
        <dbReference type="EnsemblMetazoa" id="CLYHEMP001187.1"/>
    </source>
</evidence>
<evidence type="ECO:0000256" key="14">
    <source>
        <dbReference type="RuleBase" id="RU361128"/>
    </source>
</evidence>
<dbReference type="GO" id="GO:0005886">
    <property type="term" value="C:plasma membrane"/>
    <property type="evidence" value="ECO:0007669"/>
    <property type="project" value="TreeGrafter"/>
</dbReference>
<evidence type="ECO:0000256" key="8">
    <source>
        <dbReference type="ARBA" id="ARBA00022777"/>
    </source>
</evidence>
<dbReference type="InterPro" id="IPR038199">
    <property type="entry name" value="DGK_typeI_N_sf"/>
</dbReference>
<dbReference type="CDD" id="cd00051">
    <property type="entry name" value="EFh"/>
    <property type="match status" value="1"/>
</dbReference>
<dbReference type="PANTHER" id="PTHR11255:SF48">
    <property type="entry name" value="DIACYLGLYCEROL KINASE 1"/>
    <property type="match status" value="1"/>
</dbReference>